<feature type="region of interest" description="Disordered" evidence="1">
    <location>
        <begin position="1"/>
        <end position="61"/>
    </location>
</feature>
<keyword evidence="3" id="KW-1185">Reference proteome</keyword>
<name>A0AAW0IC86_MYOGA</name>
<gene>
    <name evidence="2" type="ORF">U0070_018572</name>
</gene>
<proteinExistence type="predicted"/>
<dbReference type="EMBL" id="JBBHLL010000160">
    <property type="protein sequence ID" value="KAK7812012.1"/>
    <property type="molecule type" value="Genomic_DNA"/>
</dbReference>
<evidence type="ECO:0000256" key="1">
    <source>
        <dbReference type="SAM" id="MobiDB-lite"/>
    </source>
</evidence>
<reference evidence="2 3" key="1">
    <citation type="journal article" date="2023" name="bioRxiv">
        <title>Conserved and derived expression patterns and positive selection on dental genes reveal complex evolutionary context of ever-growing rodent molars.</title>
        <authorList>
            <person name="Calamari Z.T."/>
            <person name="Song A."/>
            <person name="Cohen E."/>
            <person name="Akter M."/>
            <person name="Roy R.D."/>
            <person name="Hallikas O."/>
            <person name="Christensen M.M."/>
            <person name="Li P."/>
            <person name="Marangoni P."/>
            <person name="Jernvall J."/>
            <person name="Klein O.D."/>
        </authorList>
    </citation>
    <scope>NUCLEOTIDE SEQUENCE [LARGE SCALE GENOMIC DNA]</scope>
    <source>
        <strain evidence="2">V071</strain>
    </source>
</reference>
<feature type="region of interest" description="Disordered" evidence="1">
    <location>
        <begin position="95"/>
        <end position="119"/>
    </location>
</feature>
<accession>A0AAW0IC86</accession>
<evidence type="ECO:0000313" key="2">
    <source>
        <dbReference type="EMBL" id="KAK7812012.1"/>
    </source>
</evidence>
<feature type="compositionally biased region" description="Basic residues" evidence="1">
    <location>
        <begin position="104"/>
        <end position="119"/>
    </location>
</feature>
<dbReference type="Proteomes" id="UP001488838">
    <property type="component" value="Unassembled WGS sequence"/>
</dbReference>
<evidence type="ECO:0000313" key="3">
    <source>
        <dbReference type="Proteomes" id="UP001488838"/>
    </source>
</evidence>
<organism evidence="2 3">
    <name type="scientific">Myodes glareolus</name>
    <name type="common">Bank vole</name>
    <name type="synonym">Clethrionomys glareolus</name>
    <dbReference type="NCBI Taxonomy" id="447135"/>
    <lineage>
        <taxon>Eukaryota</taxon>
        <taxon>Metazoa</taxon>
        <taxon>Chordata</taxon>
        <taxon>Craniata</taxon>
        <taxon>Vertebrata</taxon>
        <taxon>Euteleostomi</taxon>
        <taxon>Mammalia</taxon>
        <taxon>Eutheria</taxon>
        <taxon>Euarchontoglires</taxon>
        <taxon>Glires</taxon>
        <taxon>Rodentia</taxon>
        <taxon>Myomorpha</taxon>
        <taxon>Muroidea</taxon>
        <taxon>Cricetidae</taxon>
        <taxon>Arvicolinae</taxon>
        <taxon>Myodes</taxon>
    </lineage>
</organism>
<dbReference type="AlphaFoldDB" id="A0AAW0IC86"/>
<protein>
    <submittedName>
        <fullName evidence="2">Uncharacterized protein</fullName>
    </submittedName>
</protein>
<comment type="caution">
    <text evidence="2">The sequence shown here is derived from an EMBL/GenBank/DDBJ whole genome shotgun (WGS) entry which is preliminary data.</text>
</comment>
<feature type="compositionally biased region" description="Basic and acidic residues" evidence="1">
    <location>
        <begin position="50"/>
        <end position="61"/>
    </location>
</feature>
<sequence length="119" mass="12820">MGHRPRLVSGDGVRPSPSLTRLSNGGAGRGLRRLRRSLWRQSSSSVHGARLRDHAPARGCGRRDVTMSASLVRATVRAVSKRKLQPTRAALTLVSRGGPGRRAGLARRRGLASARRAAR</sequence>